<evidence type="ECO:0000256" key="1">
    <source>
        <dbReference type="SAM" id="MobiDB-lite"/>
    </source>
</evidence>
<feature type="non-terminal residue" evidence="2">
    <location>
        <position position="47"/>
    </location>
</feature>
<dbReference type="EMBL" id="CADCWC010000289">
    <property type="protein sequence ID" value="CAA9541666.1"/>
    <property type="molecule type" value="Genomic_DNA"/>
</dbReference>
<protein>
    <submittedName>
        <fullName evidence="2">Uncharacterized protein</fullName>
    </submittedName>
</protein>
<name>A0A6J4U5P1_9ACTN</name>
<reference evidence="2" key="1">
    <citation type="submission" date="2020-02" db="EMBL/GenBank/DDBJ databases">
        <authorList>
            <person name="Meier V. D."/>
        </authorList>
    </citation>
    <scope>NUCLEOTIDE SEQUENCE</scope>
    <source>
        <strain evidence="2">AVDCRST_MAG79</strain>
    </source>
</reference>
<evidence type="ECO:0000313" key="2">
    <source>
        <dbReference type="EMBL" id="CAA9541666.1"/>
    </source>
</evidence>
<feature type="non-terminal residue" evidence="2">
    <location>
        <position position="1"/>
    </location>
</feature>
<sequence length="47" mass="5198">DRRRARPQGRPPPHAHVLADARPAPRRGARPEHPPARPEAIQPKGSL</sequence>
<gene>
    <name evidence="2" type="ORF">AVDCRST_MAG79-1914</name>
</gene>
<feature type="region of interest" description="Disordered" evidence="1">
    <location>
        <begin position="1"/>
        <end position="47"/>
    </location>
</feature>
<proteinExistence type="predicted"/>
<organism evidence="2">
    <name type="scientific">uncultured Thermoleophilia bacterium</name>
    <dbReference type="NCBI Taxonomy" id="1497501"/>
    <lineage>
        <taxon>Bacteria</taxon>
        <taxon>Bacillati</taxon>
        <taxon>Actinomycetota</taxon>
        <taxon>Thermoleophilia</taxon>
        <taxon>environmental samples</taxon>
    </lineage>
</organism>
<dbReference type="AlphaFoldDB" id="A0A6J4U5P1"/>
<accession>A0A6J4U5P1</accession>